<evidence type="ECO:0000256" key="11">
    <source>
        <dbReference type="ARBA" id="ARBA00023157"/>
    </source>
</evidence>
<evidence type="ECO:0000313" key="15">
    <source>
        <dbReference type="EMBL" id="KAJ8769854.1"/>
    </source>
</evidence>
<evidence type="ECO:0000256" key="5">
    <source>
        <dbReference type="ARBA" id="ARBA00022729"/>
    </source>
</evidence>
<keyword evidence="7" id="KW-0418">Kinase</keyword>
<keyword evidence="16" id="KW-1185">Reference proteome</keyword>
<gene>
    <name evidence="15" type="ORF">K2173_008936</name>
</gene>
<dbReference type="PROSITE" id="PS50011">
    <property type="entry name" value="PROTEIN_KINASE_DOM"/>
    <property type="match status" value="1"/>
</dbReference>
<evidence type="ECO:0000256" key="8">
    <source>
        <dbReference type="ARBA" id="ARBA00022840"/>
    </source>
</evidence>
<keyword evidence="8 12" id="KW-0067">ATP-binding</keyword>
<comment type="subcellular location">
    <subcellularLocation>
        <location evidence="1">Cell membrane</location>
        <topology evidence="1">Single-pass membrane protein</topology>
    </subcellularLocation>
</comment>
<evidence type="ECO:0000256" key="7">
    <source>
        <dbReference type="ARBA" id="ARBA00022777"/>
    </source>
</evidence>
<dbReference type="EMBL" id="JAIWQS010000003">
    <property type="protein sequence ID" value="KAJ8769854.1"/>
    <property type="molecule type" value="Genomic_DNA"/>
</dbReference>
<name>A0AAV8TUT9_9ROSI</name>
<dbReference type="InterPro" id="IPR000719">
    <property type="entry name" value="Prot_kinase_dom"/>
</dbReference>
<reference evidence="15 16" key="1">
    <citation type="submission" date="2021-09" db="EMBL/GenBank/DDBJ databases">
        <title>Genomic insights and catalytic innovation underlie evolution of tropane alkaloids biosynthesis.</title>
        <authorList>
            <person name="Wang Y.-J."/>
            <person name="Tian T."/>
            <person name="Huang J.-P."/>
            <person name="Huang S.-X."/>
        </authorList>
    </citation>
    <scope>NUCLEOTIDE SEQUENCE [LARGE SCALE GENOMIC DNA]</scope>
    <source>
        <strain evidence="15">KIB-2018</strain>
        <tissue evidence="15">Leaf</tissue>
    </source>
</reference>
<feature type="transmembrane region" description="Helical" evidence="13">
    <location>
        <begin position="365"/>
        <end position="388"/>
    </location>
</feature>
<evidence type="ECO:0000256" key="1">
    <source>
        <dbReference type="ARBA" id="ARBA00004162"/>
    </source>
</evidence>
<proteinExistence type="predicted"/>
<dbReference type="SUPFAM" id="SSF50985">
    <property type="entry name" value="RCC1/BLIP-II"/>
    <property type="match status" value="1"/>
</dbReference>
<dbReference type="InterPro" id="IPR008271">
    <property type="entry name" value="Ser/Thr_kinase_AS"/>
</dbReference>
<dbReference type="GO" id="GO:0051707">
    <property type="term" value="P:response to other organism"/>
    <property type="evidence" value="ECO:0007669"/>
    <property type="project" value="UniProtKB-ARBA"/>
</dbReference>
<dbReference type="GO" id="GO:0004672">
    <property type="term" value="F:protein kinase activity"/>
    <property type="evidence" value="ECO:0007669"/>
    <property type="project" value="InterPro"/>
</dbReference>
<dbReference type="FunFam" id="1.10.510.10:FF:000468">
    <property type="entry name" value="PTI1-like tyrosine-protein kinase 3"/>
    <property type="match status" value="1"/>
</dbReference>
<evidence type="ECO:0000259" key="14">
    <source>
        <dbReference type="PROSITE" id="PS50011"/>
    </source>
</evidence>
<dbReference type="Proteomes" id="UP001159364">
    <property type="component" value="Linkage Group LG03"/>
</dbReference>
<dbReference type="PANTHER" id="PTHR46146:SF4">
    <property type="entry name" value="SERINE_THREONINE-PROTEIN KINASE-LIKE PROTEIN CCR4"/>
    <property type="match status" value="1"/>
</dbReference>
<dbReference type="SMART" id="SM00220">
    <property type="entry name" value="S_TKc"/>
    <property type="match status" value="1"/>
</dbReference>
<dbReference type="GO" id="GO:0005524">
    <property type="term" value="F:ATP binding"/>
    <property type="evidence" value="ECO:0007669"/>
    <property type="project" value="UniProtKB-UniRule"/>
</dbReference>
<keyword evidence="6 12" id="KW-0547">Nucleotide-binding</keyword>
<evidence type="ECO:0000256" key="12">
    <source>
        <dbReference type="PROSITE-ProRule" id="PRU10141"/>
    </source>
</evidence>
<keyword evidence="5" id="KW-0732">Signal</keyword>
<keyword evidence="11" id="KW-1015">Disulfide bond</keyword>
<evidence type="ECO:0000256" key="10">
    <source>
        <dbReference type="ARBA" id="ARBA00023136"/>
    </source>
</evidence>
<dbReference type="GO" id="GO:0005886">
    <property type="term" value="C:plasma membrane"/>
    <property type="evidence" value="ECO:0007669"/>
    <property type="project" value="UniProtKB-SubCell"/>
</dbReference>
<dbReference type="PROSITE" id="PS00107">
    <property type="entry name" value="PROTEIN_KINASE_ATP"/>
    <property type="match status" value="1"/>
</dbReference>
<dbReference type="InterPro" id="IPR009091">
    <property type="entry name" value="RCC1/BLIP-II"/>
</dbReference>
<evidence type="ECO:0000313" key="16">
    <source>
        <dbReference type="Proteomes" id="UP001159364"/>
    </source>
</evidence>
<sequence>MDFLLYRAPPLLLFIFIFWVPVTYSLSTVSISKTPTQTLVCALVQDGNSQQSSLTCSSFPVGIRVPVNPNISFSGIVSGDGFVCALTSFHSHSISSMVCWRFSTNGTGMYHKRIYEGPAIRELKAGNCHICGLVNENNRLRCWQWNDLETSTAPAYSSIAVGDEFVCGLAGGGVVKCLGNATNIDAQSPSGNYASIAAGSRHACALTFDNEMECWGEMVGEKPAGKFMSMALGENRSCALRANETVVCWGENDFSLPQSLEETYFVSIEAKRDIFCGVVKRNFSLYCWGNEDLESRLRVFDSVMPGSCSSSCPCGPLSQSGIFCPEGYSICELCWHDMSVKPVNETSTQSLPPLSQPRSQWKREMIALLVVGCVGTLTLSLVTTFFVFKYYKCRRCRVHDSGRLNETGLPVQQGLNRLRKPQPEQAPAVLEKRLSWLASIGNAGQLTEFSLQLLQKATNNFSEDRSIGIGSFGSVYLGLLGDCRQVAIKRAEVSRTYSCARGNKRQEDKDSAFVHELQSLSRLNHKNLIRLLGFYEDSKERILVYEYMHNGTLHDYLHDLQNPPLLSWPARIKLALDAARGVEYLHEYAVPPIIHRDIKSSNILIDSQWTAKVSDFGLSLMSPPDDESALSLMPAGTLGYMDPEYCRLQQLTTKSDVYSFGVVLLELISGYKAIHRNENEVPRNVVEFAVPYIVKDEIDRVLDPRAPPPTPLEIEAVGYIGYLAADCVTFDGRERPSMTEVVHRLERALAACLVRPMSLSRSITGSGSST</sequence>
<dbReference type="PANTHER" id="PTHR46146">
    <property type="entry name" value="SERINE/THREONINE-PROTEIN KINASE-LIKE PROTEIN CCR4"/>
    <property type="match status" value="1"/>
</dbReference>
<dbReference type="InterPro" id="IPR011009">
    <property type="entry name" value="Kinase-like_dom_sf"/>
</dbReference>
<keyword evidence="4 13" id="KW-0812">Transmembrane</keyword>
<dbReference type="Gene3D" id="1.10.510.10">
    <property type="entry name" value="Transferase(Phosphotransferase) domain 1"/>
    <property type="match status" value="1"/>
</dbReference>
<dbReference type="Gene3D" id="3.30.200.20">
    <property type="entry name" value="Phosphorylase Kinase, domain 1"/>
    <property type="match status" value="1"/>
</dbReference>
<feature type="domain" description="Protein kinase" evidence="14">
    <location>
        <begin position="461"/>
        <end position="749"/>
    </location>
</feature>
<evidence type="ECO:0000256" key="3">
    <source>
        <dbReference type="ARBA" id="ARBA00022679"/>
    </source>
</evidence>
<dbReference type="Pfam" id="PF00069">
    <property type="entry name" value="Pkinase"/>
    <property type="match status" value="1"/>
</dbReference>
<keyword evidence="9 13" id="KW-1133">Transmembrane helix</keyword>
<evidence type="ECO:0000256" key="6">
    <source>
        <dbReference type="ARBA" id="ARBA00022741"/>
    </source>
</evidence>
<keyword evidence="3" id="KW-0808">Transferase</keyword>
<dbReference type="AlphaFoldDB" id="A0AAV8TUT9"/>
<dbReference type="SUPFAM" id="SSF56112">
    <property type="entry name" value="Protein kinase-like (PK-like)"/>
    <property type="match status" value="1"/>
</dbReference>
<dbReference type="Gene3D" id="2.130.10.30">
    <property type="entry name" value="Regulator of chromosome condensation 1/beta-lactamase-inhibitor protein II"/>
    <property type="match status" value="1"/>
</dbReference>
<keyword evidence="2" id="KW-1003">Cell membrane</keyword>
<dbReference type="Pfam" id="PF13540">
    <property type="entry name" value="RCC1_2"/>
    <property type="match status" value="1"/>
</dbReference>
<dbReference type="InterPro" id="IPR017441">
    <property type="entry name" value="Protein_kinase_ATP_BS"/>
</dbReference>
<feature type="binding site" evidence="12">
    <location>
        <position position="489"/>
    </location>
    <ligand>
        <name>ATP</name>
        <dbReference type="ChEBI" id="CHEBI:30616"/>
    </ligand>
</feature>
<evidence type="ECO:0000256" key="4">
    <source>
        <dbReference type="ARBA" id="ARBA00022692"/>
    </source>
</evidence>
<keyword evidence="10 13" id="KW-0472">Membrane</keyword>
<evidence type="ECO:0000256" key="13">
    <source>
        <dbReference type="SAM" id="Phobius"/>
    </source>
</evidence>
<evidence type="ECO:0000256" key="9">
    <source>
        <dbReference type="ARBA" id="ARBA00022989"/>
    </source>
</evidence>
<protein>
    <recommendedName>
        <fullName evidence="14">Protein kinase domain-containing protein</fullName>
    </recommendedName>
</protein>
<dbReference type="PROSITE" id="PS00108">
    <property type="entry name" value="PROTEIN_KINASE_ST"/>
    <property type="match status" value="1"/>
</dbReference>
<dbReference type="CDD" id="cd14066">
    <property type="entry name" value="STKc_IRAK"/>
    <property type="match status" value="1"/>
</dbReference>
<accession>A0AAV8TUT9</accession>
<comment type="caution">
    <text evidence="15">The sequence shown here is derived from an EMBL/GenBank/DDBJ whole genome shotgun (WGS) entry which is preliminary data.</text>
</comment>
<dbReference type="GO" id="GO:0042803">
    <property type="term" value="F:protein homodimerization activity"/>
    <property type="evidence" value="ECO:0007669"/>
    <property type="project" value="UniProtKB-ARBA"/>
</dbReference>
<evidence type="ECO:0000256" key="2">
    <source>
        <dbReference type="ARBA" id="ARBA00022475"/>
    </source>
</evidence>
<organism evidence="15 16">
    <name type="scientific">Erythroxylum novogranatense</name>
    <dbReference type="NCBI Taxonomy" id="1862640"/>
    <lineage>
        <taxon>Eukaryota</taxon>
        <taxon>Viridiplantae</taxon>
        <taxon>Streptophyta</taxon>
        <taxon>Embryophyta</taxon>
        <taxon>Tracheophyta</taxon>
        <taxon>Spermatophyta</taxon>
        <taxon>Magnoliopsida</taxon>
        <taxon>eudicotyledons</taxon>
        <taxon>Gunneridae</taxon>
        <taxon>Pentapetalae</taxon>
        <taxon>rosids</taxon>
        <taxon>fabids</taxon>
        <taxon>Malpighiales</taxon>
        <taxon>Erythroxylaceae</taxon>
        <taxon>Erythroxylum</taxon>
    </lineage>
</organism>